<evidence type="ECO:0000256" key="2">
    <source>
        <dbReference type="SAM" id="Phobius"/>
    </source>
</evidence>
<keyword evidence="2" id="KW-1133">Transmembrane helix</keyword>
<evidence type="ECO:0000313" key="4">
    <source>
        <dbReference type="Proteomes" id="UP000194218"/>
    </source>
</evidence>
<dbReference type="EMBL" id="CP021121">
    <property type="protein sequence ID" value="ARQ71241.1"/>
    <property type="molecule type" value="Genomic_DNA"/>
</dbReference>
<protein>
    <submittedName>
        <fullName evidence="3">Uncharacterized protein</fullName>
    </submittedName>
</protein>
<dbReference type="OrthoDB" id="4301348at2"/>
<keyword evidence="2" id="KW-0472">Membrane</keyword>
<feature type="transmembrane region" description="Helical" evidence="2">
    <location>
        <begin position="6"/>
        <end position="23"/>
    </location>
</feature>
<feature type="compositionally biased region" description="Basic and acidic residues" evidence="1">
    <location>
        <begin position="95"/>
        <end position="111"/>
    </location>
</feature>
<feature type="compositionally biased region" description="Basic and acidic residues" evidence="1">
    <location>
        <begin position="252"/>
        <end position="264"/>
    </location>
</feature>
<organism evidence="3 4">
    <name type="scientific">Streptomyces marincola</name>
    <dbReference type="NCBI Taxonomy" id="2878388"/>
    <lineage>
        <taxon>Bacteria</taxon>
        <taxon>Bacillati</taxon>
        <taxon>Actinomycetota</taxon>
        <taxon>Actinomycetes</taxon>
        <taxon>Kitasatosporales</taxon>
        <taxon>Streptomycetaceae</taxon>
        <taxon>Streptomyces</taxon>
    </lineage>
</organism>
<keyword evidence="4" id="KW-1185">Reference proteome</keyword>
<feature type="transmembrane region" description="Helical" evidence="2">
    <location>
        <begin position="30"/>
        <end position="48"/>
    </location>
</feature>
<name>A0A1W7D2E3_9ACTN</name>
<feature type="region of interest" description="Disordered" evidence="1">
    <location>
        <begin position="83"/>
        <end position="342"/>
    </location>
</feature>
<feature type="compositionally biased region" description="Gly residues" evidence="1">
    <location>
        <begin position="266"/>
        <end position="281"/>
    </location>
</feature>
<feature type="compositionally biased region" description="Low complexity" evidence="1">
    <location>
        <begin position="232"/>
        <end position="242"/>
    </location>
</feature>
<keyword evidence="2" id="KW-0812">Transmembrane</keyword>
<feature type="compositionally biased region" description="Low complexity" evidence="1">
    <location>
        <begin position="322"/>
        <end position="333"/>
    </location>
</feature>
<feature type="compositionally biased region" description="Low complexity" evidence="1">
    <location>
        <begin position="204"/>
        <end position="220"/>
    </location>
</feature>
<evidence type="ECO:0000313" key="3">
    <source>
        <dbReference type="EMBL" id="ARQ71241.1"/>
    </source>
</evidence>
<dbReference type="RefSeq" id="WP_086161081.1">
    <property type="nucleotide sequence ID" value="NZ_CP021121.1"/>
</dbReference>
<dbReference type="AlphaFoldDB" id="A0A1W7D2E3"/>
<dbReference type="KEGG" id="smao:CAG99_22595"/>
<feature type="compositionally biased region" description="Basic and acidic residues" evidence="1">
    <location>
        <begin position="138"/>
        <end position="158"/>
    </location>
</feature>
<evidence type="ECO:0000256" key="1">
    <source>
        <dbReference type="SAM" id="MobiDB-lite"/>
    </source>
</evidence>
<reference evidence="3 4" key="1">
    <citation type="submission" date="2017-05" db="EMBL/GenBank/DDBJ databases">
        <title>Complete genome sequence of Streptomyces sp. SCSIO 03032 revealed the diverse biosynthetic pathways for its bioactive secondary metabolites.</title>
        <authorList>
            <person name="Ma L."/>
            <person name="Zhu Y."/>
            <person name="Zhang W."/>
            <person name="Zhang G."/>
            <person name="Tian X."/>
            <person name="Zhang S."/>
            <person name="Zhang C."/>
        </authorList>
    </citation>
    <scope>NUCLEOTIDE SEQUENCE [LARGE SCALE GENOMIC DNA]</scope>
    <source>
        <strain evidence="3 4">SCSIO 03032</strain>
    </source>
</reference>
<dbReference type="Proteomes" id="UP000194218">
    <property type="component" value="Chromosome"/>
</dbReference>
<proteinExistence type="predicted"/>
<accession>A0A1W7D2E3</accession>
<sequence>MGWTVLYIAFGVVALWLLGEVLLQYKARLRWRLIAFTGFLGVVIGVLLSNVPVIALGAVAFATGQTFVTLSFRRGFSTGWALGGRPGTSKRRRAERSGAARERPVPPRPDDPVGPPPEEGPATAQFAAIGAPDDGDGDGGHAADRGHAAEDGGSHDGRYGGSYDGPYPGPRDDVPAAGGHPPADYAESYAQEAYDAYGEGGQAPAGAGDSYGYAGSYLAGTPGWAPAEESWAAPSFPAADAAGTQSYGDPAYPRDQHAAERAGYGEDPGGAAGWPAAGGGDPYYQETPPGGVWVPQQRDPAGAAPGTGYGYPPQEPPRPEHPGQGQQDPQGQGYYFTDGQRY</sequence>
<feature type="compositionally biased region" description="Low complexity" evidence="1">
    <location>
        <begin position="300"/>
        <end position="312"/>
    </location>
</feature>
<gene>
    <name evidence="3" type="ORF">CAG99_22595</name>
</gene>